<dbReference type="RefSeq" id="WP_158766889.1">
    <property type="nucleotide sequence ID" value="NZ_CP047045.1"/>
</dbReference>
<evidence type="ECO:0000313" key="5">
    <source>
        <dbReference type="EMBL" id="QGZ96075.1"/>
    </source>
</evidence>
<dbReference type="Pfam" id="PF04333">
    <property type="entry name" value="MlaA"/>
    <property type="match status" value="1"/>
</dbReference>
<evidence type="ECO:0000256" key="3">
    <source>
        <dbReference type="SAM" id="MobiDB-lite"/>
    </source>
</evidence>
<keyword evidence="2 4" id="KW-0732">Signal</keyword>
<evidence type="ECO:0000256" key="1">
    <source>
        <dbReference type="ARBA" id="ARBA00010634"/>
    </source>
</evidence>
<accession>A0A6I6ML29</accession>
<feature type="chain" id="PRO_5026324720" evidence="4">
    <location>
        <begin position="23"/>
        <end position="299"/>
    </location>
</feature>
<dbReference type="Proteomes" id="UP000431269">
    <property type="component" value="Chromosome"/>
</dbReference>
<protein>
    <submittedName>
        <fullName evidence="5">Putative phospholipid-binding lipoprotein MlaA</fullName>
    </submittedName>
</protein>
<feature type="compositionally biased region" description="Polar residues" evidence="3">
    <location>
        <begin position="257"/>
        <end position="275"/>
    </location>
</feature>
<feature type="signal peptide" evidence="4">
    <location>
        <begin position="1"/>
        <end position="22"/>
    </location>
</feature>
<dbReference type="EMBL" id="CP047045">
    <property type="protein sequence ID" value="QGZ96075.1"/>
    <property type="molecule type" value="Genomic_DNA"/>
</dbReference>
<dbReference type="KEGG" id="tsv:DSM104635_02931"/>
<evidence type="ECO:0000256" key="2">
    <source>
        <dbReference type="ARBA" id="ARBA00022729"/>
    </source>
</evidence>
<keyword evidence="6" id="KW-1185">Reference proteome</keyword>
<evidence type="ECO:0000313" key="6">
    <source>
        <dbReference type="Proteomes" id="UP000431269"/>
    </source>
</evidence>
<gene>
    <name evidence="5" type="primary">mlaA</name>
    <name evidence="5" type="ORF">DSM104635_02931</name>
</gene>
<dbReference type="AlphaFoldDB" id="A0A6I6ML29"/>
<dbReference type="PANTHER" id="PTHR30035">
    <property type="entry name" value="LIPOPROTEIN VACJ-RELATED"/>
    <property type="match status" value="1"/>
</dbReference>
<reference evidence="6" key="1">
    <citation type="submission" date="2019-12" db="EMBL/GenBank/DDBJ databases">
        <title>Complete genome of Terracaulis silvestris 0127_4.</title>
        <authorList>
            <person name="Vieira S."/>
            <person name="Riedel T."/>
            <person name="Sproer C."/>
            <person name="Pascual J."/>
            <person name="Boedeker C."/>
            <person name="Overmann J."/>
        </authorList>
    </citation>
    <scope>NUCLEOTIDE SEQUENCE [LARGE SCALE GENOMIC DNA]</scope>
    <source>
        <strain evidence="6">0127_4</strain>
    </source>
</reference>
<feature type="compositionally biased region" description="Acidic residues" evidence="3">
    <location>
        <begin position="231"/>
        <end position="243"/>
    </location>
</feature>
<dbReference type="PANTHER" id="PTHR30035:SF3">
    <property type="entry name" value="INTERMEMBRANE PHOSPHOLIPID TRANSPORT SYSTEM LIPOPROTEIN MLAA"/>
    <property type="match status" value="1"/>
</dbReference>
<feature type="region of interest" description="Disordered" evidence="3">
    <location>
        <begin position="229"/>
        <end position="299"/>
    </location>
</feature>
<evidence type="ECO:0000256" key="4">
    <source>
        <dbReference type="SAM" id="SignalP"/>
    </source>
</evidence>
<name>A0A6I6ML29_9CAUL</name>
<dbReference type="InterPro" id="IPR007428">
    <property type="entry name" value="MlaA"/>
</dbReference>
<dbReference type="GO" id="GO:0120010">
    <property type="term" value="P:intermembrane phospholipid transfer"/>
    <property type="evidence" value="ECO:0007669"/>
    <property type="project" value="TreeGrafter"/>
</dbReference>
<sequence length="299" mass="31941">MRGLISALSFAACLATPALAHAQEAGPADPWEGFNRQMFAIHEGVDKAVLEPVARGYRAITPRPVRQGVLNLLRNLRGPVIFANDVLQGEFSRAGTTAVRFGVNSTIGIAGIFDPATSMGLDRHDEDFGQTLAVWGVDSGPYLFIPLMGPTTLRDGAGSIVDVGIDPLTYADFDEADDVRIARVILSGVAARELVLDTVDDIRRDSLDPYVTIRTSYGLLRESAIQNGPADVEDLPEFEDIDEQPATPGDVDAPSDNGVTGDNSQQVGAIQNEDATVTLAETPDAPTSKKRQKPSGEQQ</sequence>
<keyword evidence="5" id="KW-0449">Lipoprotein</keyword>
<comment type="similarity">
    <text evidence="1">Belongs to the MlaA family.</text>
</comment>
<proteinExistence type="inferred from homology"/>
<dbReference type="GO" id="GO:0016020">
    <property type="term" value="C:membrane"/>
    <property type="evidence" value="ECO:0007669"/>
    <property type="project" value="InterPro"/>
</dbReference>
<organism evidence="5 6">
    <name type="scientific">Terricaulis silvestris</name>
    <dbReference type="NCBI Taxonomy" id="2686094"/>
    <lineage>
        <taxon>Bacteria</taxon>
        <taxon>Pseudomonadati</taxon>
        <taxon>Pseudomonadota</taxon>
        <taxon>Alphaproteobacteria</taxon>
        <taxon>Caulobacterales</taxon>
        <taxon>Caulobacteraceae</taxon>
        <taxon>Terricaulis</taxon>
    </lineage>
</organism>
<dbReference type="PRINTS" id="PR01805">
    <property type="entry name" value="VACJLIPOPROT"/>
</dbReference>